<keyword evidence="3 6" id="KW-0812">Transmembrane</keyword>
<feature type="transmembrane region" description="Helical" evidence="6">
    <location>
        <begin position="125"/>
        <end position="153"/>
    </location>
</feature>
<proteinExistence type="inferred from homology"/>
<organism evidence="7 8">
    <name type="scientific">Oopsacas minuta</name>
    <dbReference type="NCBI Taxonomy" id="111878"/>
    <lineage>
        <taxon>Eukaryota</taxon>
        <taxon>Metazoa</taxon>
        <taxon>Porifera</taxon>
        <taxon>Hexactinellida</taxon>
        <taxon>Hexasterophora</taxon>
        <taxon>Lyssacinosida</taxon>
        <taxon>Leucopsacidae</taxon>
        <taxon>Oopsacas</taxon>
    </lineage>
</organism>
<name>A0AAV7JK75_9METZ</name>
<dbReference type="GO" id="GO:0005886">
    <property type="term" value="C:plasma membrane"/>
    <property type="evidence" value="ECO:0007669"/>
    <property type="project" value="TreeGrafter"/>
</dbReference>
<dbReference type="EMBL" id="JAKMXF010000321">
    <property type="protein sequence ID" value="KAI6649321.1"/>
    <property type="molecule type" value="Genomic_DNA"/>
</dbReference>
<dbReference type="InterPro" id="IPR005045">
    <property type="entry name" value="CDC50/LEM3_fam"/>
</dbReference>
<evidence type="ECO:0000256" key="4">
    <source>
        <dbReference type="ARBA" id="ARBA00022989"/>
    </source>
</evidence>
<dbReference type="Proteomes" id="UP001165289">
    <property type="component" value="Unassembled WGS sequence"/>
</dbReference>
<feature type="transmembrane region" description="Helical" evidence="6">
    <location>
        <begin position="431"/>
        <end position="454"/>
    </location>
</feature>
<reference evidence="7 8" key="1">
    <citation type="journal article" date="2023" name="BMC Biol.">
        <title>The compact genome of the sponge Oopsacas minuta (Hexactinellida) is lacking key metazoan core genes.</title>
        <authorList>
            <person name="Santini S."/>
            <person name="Schenkelaars Q."/>
            <person name="Jourda C."/>
            <person name="Duchesne M."/>
            <person name="Belahbib H."/>
            <person name="Rocher C."/>
            <person name="Selva M."/>
            <person name="Riesgo A."/>
            <person name="Vervoort M."/>
            <person name="Leys S.P."/>
            <person name="Kodjabachian L."/>
            <person name="Le Bivic A."/>
            <person name="Borchiellini C."/>
            <person name="Claverie J.M."/>
            <person name="Renard E."/>
        </authorList>
    </citation>
    <scope>NUCLEOTIDE SEQUENCE [LARGE SCALE GENOMIC DNA]</scope>
    <source>
        <strain evidence="7">SPO-2</strain>
    </source>
</reference>
<gene>
    <name evidence="7" type="ORF">LOD99_11687</name>
</gene>
<evidence type="ECO:0000313" key="7">
    <source>
        <dbReference type="EMBL" id="KAI6649321.1"/>
    </source>
</evidence>
<dbReference type="Pfam" id="PF03381">
    <property type="entry name" value="CDC50"/>
    <property type="match status" value="1"/>
</dbReference>
<sequence>MANGAGDIVMAEIQVTTAAGEVESLRIDSTGDDEPTSDVNDAKGVTDSLMRSKKERSWTRFGLRDRGKSAKTLSAEWWEGKEPFMIRGRSVPVFLMKWVLFLKYEEPPKHVSLLQQSAWAWRPRLNFWCILPILFSSCLFFIVFGIPMVYFFVTSVFSYSVDYTYCLSTNSSTDLRTSLETMLAESSSSIACNSPVNVSTVNLTTCEQYVSAIPRCVLASVRIKYSCQCRVQLPVDRVLPQPVFLFYELSNFYISHRRFTQSWFGSHFLSESFDSVDRGCASYSRDANNTVYFPCGMVPNAFFNDTIIPVEFPIIKKDITFSRYVGNKFVQPSLAIQDEIINNTASPAAWAFPVYSLPSGMENDDFMTWHSTSAFPNFRKLYGVVNATINSQTYNFIVIYNYPVTSVGASKFISFGTTAWMGGQPSGFLSYFYLVYGIVIGVCTLVIVIIHFPFKHWNKKSYLTQPY</sequence>
<evidence type="ECO:0000256" key="5">
    <source>
        <dbReference type="ARBA" id="ARBA00023136"/>
    </source>
</evidence>
<evidence type="ECO:0000256" key="1">
    <source>
        <dbReference type="ARBA" id="ARBA00004141"/>
    </source>
</evidence>
<evidence type="ECO:0000256" key="2">
    <source>
        <dbReference type="ARBA" id="ARBA00009457"/>
    </source>
</evidence>
<keyword evidence="5 6" id="KW-0472">Membrane</keyword>
<accession>A0AAV7JK75</accession>
<keyword evidence="4 6" id="KW-1133">Transmembrane helix</keyword>
<evidence type="ECO:0000313" key="8">
    <source>
        <dbReference type="Proteomes" id="UP001165289"/>
    </source>
</evidence>
<comment type="subcellular location">
    <subcellularLocation>
        <location evidence="1">Membrane</location>
        <topology evidence="1">Multi-pass membrane protein</topology>
    </subcellularLocation>
</comment>
<evidence type="ECO:0000256" key="6">
    <source>
        <dbReference type="SAM" id="Phobius"/>
    </source>
</evidence>
<dbReference type="PANTHER" id="PTHR10926:SF0">
    <property type="entry name" value="CDC50, ISOFORM A"/>
    <property type="match status" value="1"/>
</dbReference>
<comment type="caution">
    <text evidence="7">The sequence shown here is derived from an EMBL/GenBank/DDBJ whole genome shotgun (WGS) entry which is preliminary data.</text>
</comment>
<dbReference type="PANTHER" id="PTHR10926">
    <property type="entry name" value="CELL CYCLE CONTROL PROTEIN 50"/>
    <property type="match status" value="1"/>
</dbReference>
<keyword evidence="8" id="KW-1185">Reference proteome</keyword>
<evidence type="ECO:0000256" key="3">
    <source>
        <dbReference type="ARBA" id="ARBA00022692"/>
    </source>
</evidence>
<comment type="similarity">
    <text evidence="2">Belongs to the CDC50/LEM3 family.</text>
</comment>
<dbReference type="GO" id="GO:0005783">
    <property type="term" value="C:endoplasmic reticulum"/>
    <property type="evidence" value="ECO:0007669"/>
    <property type="project" value="TreeGrafter"/>
</dbReference>
<dbReference type="AlphaFoldDB" id="A0AAV7JK75"/>
<protein>
    <submittedName>
        <fullName evidence="7">Cell cycle control protein 50A</fullName>
    </submittedName>
</protein>
<dbReference type="GO" id="GO:0005794">
    <property type="term" value="C:Golgi apparatus"/>
    <property type="evidence" value="ECO:0007669"/>
    <property type="project" value="TreeGrafter"/>
</dbReference>